<dbReference type="Proteomes" id="UP000198506">
    <property type="component" value="Unassembled WGS sequence"/>
</dbReference>
<keyword evidence="2" id="KW-0732">Signal</keyword>
<feature type="chain" id="PRO_5041711369" description="LPXTG-motif cell wall anchor domain-containing protein" evidence="2">
    <location>
        <begin position="29"/>
        <end position="244"/>
    </location>
</feature>
<dbReference type="RefSeq" id="WP_177220258.1">
    <property type="nucleotide sequence ID" value="NZ_FOZN01000002.1"/>
</dbReference>
<keyword evidence="1" id="KW-1133">Transmembrane helix</keyword>
<keyword evidence="4" id="KW-1185">Reference proteome</keyword>
<proteinExistence type="predicted"/>
<evidence type="ECO:0008006" key="5">
    <source>
        <dbReference type="Google" id="ProtNLM"/>
    </source>
</evidence>
<keyword evidence="1" id="KW-0472">Membrane</keyword>
<sequence>MEIARGVWLARSALALVLASVATAPAAAAPAATSVPGLPDDVAAFFAEQAPEVLEATELHGTAAGSVHEVFAWSEAYLSGAAGGPTVSLDEWIAPVERLGEPVGTITAYRPAPDEPATFAATSDDAELAAALLGVRSGSRLVLDAPADAWFALIDGTVTPLDEHATELLPAGRATLEELQPSVVERYASMRAQPDDVTAPVGSRTPDGSVPQPWLLGAGIAAVVIGLLAVLGLVLRARRRRRAA</sequence>
<evidence type="ECO:0000313" key="3">
    <source>
        <dbReference type="EMBL" id="SFS08087.1"/>
    </source>
</evidence>
<organism evidence="3 4">
    <name type="scientific">Agrococcus baldri</name>
    <dbReference type="NCBI Taxonomy" id="153730"/>
    <lineage>
        <taxon>Bacteria</taxon>
        <taxon>Bacillati</taxon>
        <taxon>Actinomycetota</taxon>
        <taxon>Actinomycetes</taxon>
        <taxon>Micrococcales</taxon>
        <taxon>Microbacteriaceae</taxon>
        <taxon>Agrococcus</taxon>
    </lineage>
</organism>
<feature type="signal peptide" evidence="2">
    <location>
        <begin position="1"/>
        <end position="28"/>
    </location>
</feature>
<gene>
    <name evidence="3" type="ORF">SAMN04487783_1048</name>
</gene>
<reference evidence="3 4" key="1">
    <citation type="submission" date="2016-10" db="EMBL/GenBank/DDBJ databases">
        <authorList>
            <person name="Varghese N."/>
            <person name="Submissions S."/>
        </authorList>
    </citation>
    <scope>NUCLEOTIDE SEQUENCE [LARGE SCALE GENOMIC DNA]</scope>
    <source>
        <strain evidence="3 4">IAM 15147</strain>
    </source>
</reference>
<accession>A0AA94KZ91</accession>
<evidence type="ECO:0000313" key="4">
    <source>
        <dbReference type="Proteomes" id="UP000198506"/>
    </source>
</evidence>
<name>A0AA94KZ91_9MICO</name>
<evidence type="ECO:0000256" key="1">
    <source>
        <dbReference type="SAM" id="Phobius"/>
    </source>
</evidence>
<feature type="transmembrane region" description="Helical" evidence="1">
    <location>
        <begin position="214"/>
        <end position="235"/>
    </location>
</feature>
<dbReference type="AlphaFoldDB" id="A0AA94KZ91"/>
<protein>
    <recommendedName>
        <fullName evidence="5">LPXTG-motif cell wall anchor domain-containing protein</fullName>
    </recommendedName>
</protein>
<keyword evidence="1" id="KW-0812">Transmembrane</keyword>
<dbReference type="EMBL" id="FOZN01000002">
    <property type="protein sequence ID" value="SFS08087.1"/>
    <property type="molecule type" value="Genomic_DNA"/>
</dbReference>
<comment type="caution">
    <text evidence="3">The sequence shown here is derived from an EMBL/GenBank/DDBJ whole genome shotgun (WGS) entry which is preliminary data.</text>
</comment>
<evidence type="ECO:0000256" key="2">
    <source>
        <dbReference type="SAM" id="SignalP"/>
    </source>
</evidence>